<dbReference type="OrthoDB" id="273614at2"/>
<dbReference type="InterPro" id="IPR000182">
    <property type="entry name" value="GNAT_dom"/>
</dbReference>
<proteinExistence type="predicted"/>
<dbReference type="PANTHER" id="PTHR43877">
    <property type="entry name" value="AMINOALKYLPHOSPHONATE N-ACETYLTRANSFERASE-RELATED-RELATED"/>
    <property type="match status" value="1"/>
</dbReference>
<dbReference type="GO" id="GO:0016747">
    <property type="term" value="F:acyltransferase activity, transferring groups other than amino-acyl groups"/>
    <property type="evidence" value="ECO:0007669"/>
    <property type="project" value="InterPro"/>
</dbReference>
<dbReference type="STRING" id="1045773.SAMN05216555_101464"/>
<dbReference type="InterPro" id="IPR016181">
    <property type="entry name" value="Acyl_CoA_acyltransferase"/>
</dbReference>
<dbReference type="Pfam" id="PF00583">
    <property type="entry name" value="Acetyltransf_1"/>
    <property type="match status" value="1"/>
</dbReference>
<organism evidence="3 4">
    <name type="scientific">Arthrobacter cupressi</name>
    <dbReference type="NCBI Taxonomy" id="1045773"/>
    <lineage>
        <taxon>Bacteria</taxon>
        <taxon>Bacillati</taxon>
        <taxon>Actinomycetota</taxon>
        <taxon>Actinomycetes</taxon>
        <taxon>Micrococcales</taxon>
        <taxon>Micrococcaceae</taxon>
        <taxon>Arthrobacter</taxon>
    </lineage>
</organism>
<evidence type="ECO:0000256" key="2">
    <source>
        <dbReference type="ARBA" id="ARBA00023315"/>
    </source>
</evidence>
<keyword evidence="2" id="KW-0012">Acyltransferase</keyword>
<dbReference type="Proteomes" id="UP000182130">
    <property type="component" value="Unassembled WGS sequence"/>
</dbReference>
<dbReference type="AlphaFoldDB" id="A0A1G8J502"/>
<protein>
    <submittedName>
        <fullName evidence="3">Acetyltransferase (GNAT) family protein</fullName>
    </submittedName>
</protein>
<dbReference type="RefSeq" id="WP_074586524.1">
    <property type="nucleotide sequence ID" value="NZ_FNEI01000001.1"/>
</dbReference>
<reference evidence="4" key="1">
    <citation type="submission" date="2016-10" db="EMBL/GenBank/DDBJ databases">
        <authorList>
            <person name="Varghese N."/>
            <person name="Submissions S."/>
        </authorList>
    </citation>
    <scope>NUCLEOTIDE SEQUENCE [LARGE SCALE GENOMIC DNA]</scope>
    <source>
        <strain evidence="4">CGMCC 1.10783</strain>
    </source>
</reference>
<dbReference type="InterPro" id="IPR050832">
    <property type="entry name" value="Bact_Acetyltransf"/>
</dbReference>
<accession>A0A1G8J502</accession>
<sequence>MQLQITVRPARPADYDDVARITLDSYVAAGYYGDPEHPYLRQLRDVAGRAEHADVWVAERGGTVIGSVTVASAGGPFADIAYEDELEMRTLVVDPAVQRSGAGKSLVKALVDHARSREGINAVALTTGATWESANALYRATGFDRVPERDWFVPGTDIKLLVYRREVGQS</sequence>
<keyword evidence="4" id="KW-1185">Reference proteome</keyword>
<evidence type="ECO:0000313" key="3">
    <source>
        <dbReference type="EMBL" id="SDI26345.1"/>
    </source>
</evidence>
<dbReference type="CDD" id="cd04301">
    <property type="entry name" value="NAT_SF"/>
    <property type="match status" value="1"/>
</dbReference>
<gene>
    <name evidence="3" type="ORF">SAMN05216555_101464</name>
</gene>
<dbReference type="PROSITE" id="PS51186">
    <property type="entry name" value="GNAT"/>
    <property type="match status" value="1"/>
</dbReference>
<evidence type="ECO:0000313" key="4">
    <source>
        <dbReference type="Proteomes" id="UP000182130"/>
    </source>
</evidence>
<dbReference type="EMBL" id="FNEI01000001">
    <property type="protein sequence ID" value="SDI26345.1"/>
    <property type="molecule type" value="Genomic_DNA"/>
</dbReference>
<evidence type="ECO:0000256" key="1">
    <source>
        <dbReference type="ARBA" id="ARBA00022679"/>
    </source>
</evidence>
<keyword evidence="1 3" id="KW-0808">Transferase</keyword>
<dbReference type="SUPFAM" id="SSF55729">
    <property type="entry name" value="Acyl-CoA N-acyltransferases (Nat)"/>
    <property type="match status" value="1"/>
</dbReference>
<name>A0A1G8J502_9MICC</name>
<dbReference type="Gene3D" id="3.40.630.30">
    <property type="match status" value="1"/>
</dbReference>